<dbReference type="InterPro" id="IPR052747">
    <property type="entry name" value="TA_system_RelE_toxin"/>
</dbReference>
<dbReference type="PANTHER" id="PTHR38813">
    <property type="match status" value="1"/>
</dbReference>
<gene>
    <name evidence="2" type="ORF">AB204_01060</name>
</gene>
<dbReference type="STRING" id="880157.AB204_01060"/>
<accession>A0A0J5FXI3</accession>
<dbReference type="Pfam" id="PF05016">
    <property type="entry name" value="ParE_toxin"/>
    <property type="match status" value="1"/>
</dbReference>
<evidence type="ECO:0008006" key="4">
    <source>
        <dbReference type="Google" id="ProtNLM"/>
    </source>
</evidence>
<name>A0A0J5FXI3_9GAMM</name>
<reference evidence="2 3" key="1">
    <citation type="submission" date="2015-06" db="EMBL/GenBank/DDBJ databases">
        <title>Draft Whole-Genome Sequence of the Entomopathogenic Bacterium Xenorhabdus khoisanae.</title>
        <authorList>
            <person name="Naidoo S."/>
            <person name="Featherston J."/>
            <person name="Gray V.M."/>
        </authorList>
    </citation>
    <scope>NUCLEOTIDE SEQUENCE [LARGE SCALE GENOMIC DNA]</scope>
    <source>
        <strain evidence="2 3">MCB</strain>
    </source>
</reference>
<dbReference type="Proteomes" id="UP000036277">
    <property type="component" value="Unassembled WGS sequence"/>
</dbReference>
<dbReference type="Gene3D" id="3.30.2310.20">
    <property type="entry name" value="RelE-like"/>
    <property type="match status" value="1"/>
</dbReference>
<dbReference type="RefSeq" id="WP_047961550.1">
    <property type="nucleotide sequence ID" value="NZ_CAWMBG010000005.1"/>
</dbReference>
<dbReference type="OrthoDB" id="5570653at2"/>
<proteinExistence type="predicted"/>
<keyword evidence="1" id="KW-1277">Toxin-antitoxin system</keyword>
<organism evidence="2 3">
    <name type="scientific">Xenorhabdus khoisanae</name>
    <dbReference type="NCBI Taxonomy" id="880157"/>
    <lineage>
        <taxon>Bacteria</taxon>
        <taxon>Pseudomonadati</taxon>
        <taxon>Pseudomonadota</taxon>
        <taxon>Gammaproteobacteria</taxon>
        <taxon>Enterobacterales</taxon>
        <taxon>Morganellaceae</taxon>
        <taxon>Xenorhabdus</taxon>
    </lineage>
</organism>
<protein>
    <recommendedName>
        <fullName evidence="4">Plasmid stabilization protein</fullName>
    </recommendedName>
</protein>
<dbReference type="SUPFAM" id="SSF143011">
    <property type="entry name" value="RelE-like"/>
    <property type="match status" value="1"/>
</dbReference>
<dbReference type="EMBL" id="LFCV01000005">
    <property type="protein sequence ID" value="KMJ46911.1"/>
    <property type="molecule type" value="Genomic_DNA"/>
</dbReference>
<evidence type="ECO:0000256" key="1">
    <source>
        <dbReference type="ARBA" id="ARBA00022649"/>
    </source>
</evidence>
<dbReference type="AlphaFoldDB" id="A0A0J5FXI3"/>
<dbReference type="PATRIC" id="fig|880157.4.peg.232"/>
<dbReference type="InterPro" id="IPR035093">
    <property type="entry name" value="RelE/ParE_toxin_dom_sf"/>
</dbReference>
<dbReference type="PANTHER" id="PTHR38813:SF1">
    <property type="entry name" value="TOXIN RELE1-RELATED"/>
    <property type="match status" value="1"/>
</dbReference>
<keyword evidence="3" id="KW-1185">Reference proteome</keyword>
<dbReference type="InterPro" id="IPR007712">
    <property type="entry name" value="RelE/ParE_toxin"/>
</dbReference>
<evidence type="ECO:0000313" key="3">
    <source>
        <dbReference type="Proteomes" id="UP000036277"/>
    </source>
</evidence>
<comment type="caution">
    <text evidence="2">The sequence shown here is derived from an EMBL/GenBank/DDBJ whole genome shotgun (WGS) entry which is preliminary data.</text>
</comment>
<sequence>MVTVQWTRKARKQLLSIDTRYRKAINEKVNQLETFPAVKLDIKKLHDLDNQYRLRVGEYRIIFEITDGEPVICSIMAVKRRTSTTY</sequence>
<evidence type="ECO:0000313" key="2">
    <source>
        <dbReference type="EMBL" id="KMJ46911.1"/>
    </source>
</evidence>